<dbReference type="Proteomes" id="UP001338582">
    <property type="component" value="Chromosome 4"/>
</dbReference>
<feature type="compositionally biased region" description="Acidic residues" evidence="4">
    <location>
        <begin position="159"/>
        <end position="175"/>
    </location>
</feature>
<dbReference type="Pfam" id="PF13606">
    <property type="entry name" value="Ank_3"/>
    <property type="match status" value="1"/>
</dbReference>
<dbReference type="RefSeq" id="XP_062878530.1">
    <property type="nucleotide sequence ID" value="XM_063022460.1"/>
</dbReference>
<dbReference type="PROSITE" id="PS50088">
    <property type="entry name" value="ANK_REPEAT"/>
    <property type="match status" value="1"/>
</dbReference>
<evidence type="ECO:0000256" key="4">
    <source>
        <dbReference type="SAM" id="MobiDB-lite"/>
    </source>
</evidence>
<dbReference type="PANTHER" id="PTHR24198:SF165">
    <property type="entry name" value="ANKYRIN REPEAT-CONTAINING PROTEIN-RELATED"/>
    <property type="match status" value="1"/>
</dbReference>
<evidence type="ECO:0000256" key="1">
    <source>
        <dbReference type="ARBA" id="ARBA00022737"/>
    </source>
</evidence>
<dbReference type="SMART" id="SM00248">
    <property type="entry name" value="ANK"/>
    <property type="match status" value="2"/>
</dbReference>
<dbReference type="AlphaFoldDB" id="A0AAX4HC77"/>
<dbReference type="PROSITE" id="PS50297">
    <property type="entry name" value="ANK_REP_REGION"/>
    <property type="match status" value="1"/>
</dbReference>
<sequence>MAEGASHAEQLLECARRNNTDLFAEIGAQLLDNEEAFGQLINSTKEIVSGNGPLHIATLFGNWDVLDLMLDVPGVEIDPQNRENQTPLHVAVKYSAEEPELGYFIVDNLLDAGSDPRVLDSNGLRPVSYVVNNAKLLELLNNAEYAGAEAAGVSAAVGNDDEDDGEDEGSASDSE</sequence>
<keyword evidence="2 3" id="KW-0040">ANK repeat</keyword>
<evidence type="ECO:0000313" key="5">
    <source>
        <dbReference type="EMBL" id="WPK26148.1"/>
    </source>
</evidence>
<accession>A0AAX4HC77</accession>
<evidence type="ECO:0000313" key="6">
    <source>
        <dbReference type="Proteomes" id="UP001338582"/>
    </source>
</evidence>
<dbReference type="GeneID" id="88174559"/>
<dbReference type="KEGG" id="asau:88174559"/>
<dbReference type="Gene3D" id="1.25.40.20">
    <property type="entry name" value="Ankyrin repeat-containing domain"/>
    <property type="match status" value="1"/>
</dbReference>
<evidence type="ECO:0000256" key="3">
    <source>
        <dbReference type="PROSITE-ProRule" id="PRU00023"/>
    </source>
</evidence>
<dbReference type="InterPro" id="IPR036770">
    <property type="entry name" value="Ankyrin_rpt-contain_sf"/>
</dbReference>
<name>A0AAX4HC77_9ASCO</name>
<dbReference type="InterPro" id="IPR002110">
    <property type="entry name" value="Ankyrin_rpt"/>
</dbReference>
<organism evidence="5 6">
    <name type="scientific">Australozyma saopauloensis</name>
    <dbReference type="NCBI Taxonomy" id="291208"/>
    <lineage>
        <taxon>Eukaryota</taxon>
        <taxon>Fungi</taxon>
        <taxon>Dikarya</taxon>
        <taxon>Ascomycota</taxon>
        <taxon>Saccharomycotina</taxon>
        <taxon>Pichiomycetes</taxon>
        <taxon>Metschnikowiaceae</taxon>
        <taxon>Australozyma</taxon>
    </lineage>
</organism>
<dbReference type="PANTHER" id="PTHR24198">
    <property type="entry name" value="ANKYRIN REPEAT AND PROTEIN KINASE DOMAIN-CONTAINING PROTEIN"/>
    <property type="match status" value="1"/>
</dbReference>
<keyword evidence="6" id="KW-1185">Reference proteome</keyword>
<protein>
    <recommendedName>
        <fullName evidence="7">Ankyrin repeat-containing protein</fullName>
    </recommendedName>
</protein>
<dbReference type="EMBL" id="CP138897">
    <property type="protein sequence ID" value="WPK26148.1"/>
    <property type="molecule type" value="Genomic_DNA"/>
</dbReference>
<feature type="repeat" description="ANK" evidence="3">
    <location>
        <begin position="83"/>
        <end position="121"/>
    </location>
</feature>
<reference evidence="5 6" key="1">
    <citation type="submission" date="2023-10" db="EMBL/GenBank/DDBJ databases">
        <title>Draft Genome Sequence of Candida saopaulonensis from a very Premature Infant with Sepsis.</title>
        <authorList>
            <person name="Ning Y."/>
            <person name="Dai R."/>
            <person name="Xiao M."/>
            <person name="Xu Y."/>
            <person name="Yan Q."/>
            <person name="Zhang L."/>
        </authorList>
    </citation>
    <scope>NUCLEOTIDE SEQUENCE [LARGE SCALE GENOMIC DNA]</scope>
    <source>
        <strain evidence="5 6">19XY460</strain>
    </source>
</reference>
<gene>
    <name evidence="5" type="ORF">PUMCH_003495</name>
</gene>
<dbReference type="SUPFAM" id="SSF48403">
    <property type="entry name" value="Ankyrin repeat"/>
    <property type="match status" value="1"/>
</dbReference>
<proteinExistence type="predicted"/>
<keyword evidence="1" id="KW-0677">Repeat</keyword>
<feature type="region of interest" description="Disordered" evidence="4">
    <location>
        <begin position="154"/>
        <end position="175"/>
    </location>
</feature>
<evidence type="ECO:0000256" key="2">
    <source>
        <dbReference type="ARBA" id="ARBA00023043"/>
    </source>
</evidence>
<evidence type="ECO:0008006" key="7">
    <source>
        <dbReference type="Google" id="ProtNLM"/>
    </source>
</evidence>